<name>A0A0F9AD01_9ZZZZ</name>
<reference evidence="2" key="1">
    <citation type="journal article" date="2015" name="Nature">
        <title>Complex archaea that bridge the gap between prokaryotes and eukaryotes.</title>
        <authorList>
            <person name="Spang A."/>
            <person name="Saw J.H."/>
            <person name="Jorgensen S.L."/>
            <person name="Zaremba-Niedzwiedzka K."/>
            <person name="Martijn J."/>
            <person name="Lind A.E."/>
            <person name="van Eijk R."/>
            <person name="Schleper C."/>
            <person name="Guy L."/>
            <person name="Ettema T.J."/>
        </authorList>
    </citation>
    <scope>NUCLEOTIDE SEQUENCE</scope>
</reference>
<dbReference type="AlphaFoldDB" id="A0A0F9AD01"/>
<feature type="non-terminal residue" evidence="2">
    <location>
        <position position="217"/>
    </location>
</feature>
<evidence type="ECO:0000259" key="1">
    <source>
        <dbReference type="Pfam" id="PF09407"/>
    </source>
</evidence>
<dbReference type="InterPro" id="IPR018547">
    <property type="entry name" value="AbiEi_C"/>
</dbReference>
<sequence length="217" mass="24105">MYVVRLANLAIRYSLSTMQTGKTTINPSELPTALIAQGRHWANTQQLARMTGQHGAVLHTSLSRLIRQRRMFTPARGLYVVVPPEYRGWGVAPADWFIDAMMSHLKRSYYVGFLNAAAMYGAAHQAPQTFRAVVSSPLKDRDINRVRLRFTASDRVSEMAVEQHTVHTGYVAVATRETTAVDLAWRPELGGGLSNVATVLKELGELDGTQLARMAEH</sequence>
<evidence type="ECO:0000313" key="2">
    <source>
        <dbReference type="EMBL" id="KKL07459.1"/>
    </source>
</evidence>
<proteinExistence type="predicted"/>
<feature type="domain" description="AbiEi antitoxin C-terminal" evidence="1">
    <location>
        <begin position="93"/>
        <end position="215"/>
    </location>
</feature>
<dbReference type="Pfam" id="PF09407">
    <property type="entry name" value="AbiEi_1"/>
    <property type="match status" value="1"/>
</dbReference>
<accession>A0A0F9AD01</accession>
<organism evidence="2">
    <name type="scientific">marine sediment metagenome</name>
    <dbReference type="NCBI Taxonomy" id="412755"/>
    <lineage>
        <taxon>unclassified sequences</taxon>
        <taxon>metagenomes</taxon>
        <taxon>ecological metagenomes</taxon>
    </lineage>
</organism>
<comment type="caution">
    <text evidence="2">The sequence shown here is derived from an EMBL/GenBank/DDBJ whole genome shotgun (WGS) entry which is preliminary data.</text>
</comment>
<dbReference type="EMBL" id="LAZR01043284">
    <property type="protein sequence ID" value="KKL07459.1"/>
    <property type="molecule type" value="Genomic_DNA"/>
</dbReference>
<protein>
    <recommendedName>
        <fullName evidence="1">AbiEi antitoxin C-terminal domain-containing protein</fullName>
    </recommendedName>
</protein>
<gene>
    <name evidence="2" type="ORF">LCGC14_2585820</name>
</gene>